<comment type="caution">
    <text evidence="1">The sequence shown here is derived from an EMBL/GenBank/DDBJ whole genome shotgun (WGS) entry which is preliminary data.</text>
</comment>
<accession>A0ACC0WKQ6</accession>
<sequence length="165" mass="19130">MALNRSGVFPNVPSLRCFKRTESVQYPGLSLSQSPVKVEITRSLEERFFRWLSPMTSSCTHTQRKFICCAHDDAVTPVAFHITCPTIRRWQALLNKFVLTRKYDPAINHFHLITKQFLYQRREEGGLQIPSIDAHIKSQRLQLMQQFMGASRIIDRNLTTPGLLR</sequence>
<reference evidence="1 2" key="1">
    <citation type="journal article" date="2022" name="bioRxiv">
        <title>The genome of the oomycete Peronosclerospora sorghi, a cosmopolitan pathogen of maize and sorghum, is inflated with dispersed pseudogenes.</title>
        <authorList>
            <person name="Fletcher K."/>
            <person name="Martin F."/>
            <person name="Isakeit T."/>
            <person name="Cavanaugh K."/>
            <person name="Magill C."/>
            <person name="Michelmore R."/>
        </authorList>
    </citation>
    <scope>NUCLEOTIDE SEQUENCE [LARGE SCALE GENOMIC DNA]</scope>
    <source>
        <strain evidence="1">P6</strain>
    </source>
</reference>
<dbReference type="EMBL" id="CM047591">
    <property type="protein sequence ID" value="KAI9918604.1"/>
    <property type="molecule type" value="Genomic_DNA"/>
</dbReference>
<gene>
    <name evidence="1" type="ORF">PsorP6_011661</name>
</gene>
<name>A0ACC0WKQ6_9STRA</name>
<evidence type="ECO:0000313" key="1">
    <source>
        <dbReference type="EMBL" id="KAI9918604.1"/>
    </source>
</evidence>
<keyword evidence="2" id="KW-1185">Reference proteome</keyword>
<protein>
    <submittedName>
        <fullName evidence="1">Uncharacterized protein</fullName>
    </submittedName>
</protein>
<organism evidence="1 2">
    <name type="scientific">Peronosclerospora sorghi</name>
    <dbReference type="NCBI Taxonomy" id="230839"/>
    <lineage>
        <taxon>Eukaryota</taxon>
        <taxon>Sar</taxon>
        <taxon>Stramenopiles</taxon>
        <taxon>Oomycota</taxon>
        <taxon>Peronosporomycetes</taxon>
        <taxon>Peronosporales</taxon>
        <taxon>Peronosporaceae</taxon>
        <taxon>Peronosclerospora</taxon>
    </lineage>
</organism>
<evidence type="ECO:0000313" key="2">
    <source>
        <dbReference type="Proteomes" id="UP001163321"/>
    </source>
</evidence>
<proteinExistence type="predicted"/>
<dbReference type="Proteomes" id="UP001163321">
    <property type="component" value="Chromosome 12"/>
</dbReference>